<dbReference type="Gene3D" id="3.30.750.44">
    <property type="match status" value="1"/>
</dbReference>
<evidence type="ECO:0000313" key="9">
    <source>
        <dbReference type="Proteomes" id="UP000677918"/>
    </source>
</evidence>
<dbReference type="GO" id="GO:0004175">
    <property type="term" value="F:endopeptidase activity"/>
    <property type="evidence" value="ECO:0007669"/>
    <property type="project" value="TreeGrafter"/>
</dbReference>
<comment type="caution">
    <text evidence="8">The sequence shown here is derived from an EMBL/GenBank/DDBJ whole genome shotgun (WGS) entry which is preliminary data.</text>
</comment>
<dbReference type="CDD" id="cd06782">
    <property type="entry name" value="cpPDZ_CPP-like"/>
    <property type="match status" value="1"/>
</dbReference>
<keyword evidence="3 5" id="KW-0378">Hydrolase</keyword>
<dbReference type="PANTHER" id="PTHR32060:SF30">
    <property type="entry name" value="CARBOXY-TERMINAL PROCESSING PROTEASE CTPA"/>
    <property type="match status" value="1"/>
</dbReference>
<dbReference type="SUPFAM" id="SSF52096">
    <property type="entry name" value="ClpP/crotonase"/>
    <property type="match status" value="1"/>
</dbReference>
<evidence type="ECO:0000256" key="3">
    <source>
        <dbReference type="ARBA" id="ARBA00022801"/>
    </source>
</evidence>
<dbReference type="Pfam" id="PF13180">
    <property type="entry name" value="PDZ_2"/>
    <property type="match status" value="1"/>
</dbReference>
<dbReference type="EMBL" id="BOVK01000006">
    <property type="protein sequence ID" value="GIQ67670.1"/>
    <property type="molecule type" value="Genomic_DNA"/>
</dbReference>
<dbReference type="RefSeq" id="WP_213410287.1">
    <property type="nucleotide sequence ID" value="NZ_BOVK01000006.1"/>
</dbReference>
<evidence type="ECO:0000313" key="8">
    <source>
        <dbReference type="EMBL" id="GIQ67670.1"/>
    </source>
</evidence>
<dbReference type="SMART" id="SM00228">
    <property type="entry name" value="PDZ"/>
    <property type="match status" value="1"/>
</dbReference>
<evidence type="ECO:0000256" key="1">
    <source>
        <dbReference type="ARBA" id="ARBA00009179"/>
    </source>
</evidence>
<dbReference type="CDD" id="cd07560">
    <property type="entry name" value="Peptidase_S41_CPP"/>
    <property type="match status" value="1"/>
</dbReference>
<dbReference type="NCBIfam" id="TIGR00225">
    <property type="entry name" value="prc"/>
    <property type="match status" value="1"/>
</dbReference>
<dbReference type="InterPro" id="IPR036034">
    <property type="entry name" value="PDZ_sf"/>
</dbReference>
<gene>
    <name evidence="8" type="ORF">XYCOK13_04940</name>
</gene>
<dbReference type="Proteomes" id="UP000677918">
    <property type="component" value="Unassembled WGS sequence"/>
</dbReference>
<dbReference type="GO" id="GO:0008236">
    <property type="term" value="F:serine-type peptidase activity"/>
    <property type="evidence" value="ECO:0007669"/>
    <property type="project" value="UniProtKB-KW"/>
</dbReference>
<evidence type="ECO:0000256" key="2">
    <source>
        <dbReference type="ARBA" id="ARBA00022670"/>
    </source>
</evidence>
<feature type="domain" description="PDZ" evidence="7">
    <location>
        <begin position="90"/>
        <end position="158"/>
    </location>
</feature>
<proteinExistence type="inferred from homology"/>
<keyword evidence="6" id="KW-0732">Signal</keyword>
<dbReference type="InterPro" id="IPR001478">
    <property type="entry name" value="PDZ"/>
</dbReference>
<protein>
    <recommendedName>
        <fullName evidence="7">PDZ domain-containing protein</fullName>
    </recommendedName>
</protein>
<dbReference type="SUPFAM" id="SSF50156">
    <property type="entry name" value="PDZ domain-like"/>
    <property type="match status" value="1"/>
</dbReference>
<feature type="chain" id="PRO_5035193117" description="PDZ domain-containing protein" evidence="6">
    <location>
        <begin position="25"/>
        <end position="483"/>
    </location>
</feature>
<name>A0A8J4M126_9BACL</name>
<reference evidence="8" key="1">
    <citation type="submission" date="2021-04" db="EMBL/GenBank/DDBJ databases">
        <title>Draft genome sequence of Xylanibacillus composti strain K13.</title>
        <authorList>
            <person name="Uke A."/>
            <person name="Chhe C."/>
            <person name="Baramee S."/>
            <person name="Kosugi A."/>
        </authorList>
    </citation>
    <scope>NUCLEOTIDE SEQUENCE</scope>
    <source>
        <strain evidence="8">K13</strain>
    </source>
</reference>
<evidence type="ECO:0000256" key="4">
    <source>
        <dbReference type="ARBA" id="ARBA00022825"/>
    </source>
</evidence>
<dbReference type="SMART" id="SM00245">
    <property type="entry name" value="TSPc"/>
    <property type="match status" value="1"/>
</dbReference>
<dbReference type="AlphaFoldDB" id="A0A8J4M126"/>
<dbReference type="Gene3D" id="3.90.226.10">
    <property type="entry name" value="2-enoyl-CoA Hydratase, Chain A, domain 1"/>
    <property type="match status" value="1"/>
</dbReference>
<dbReference type="InterPro" id="IPR005151">
    <property type="entry name" value="Tail-specific_protease"/>
</dbReference>
<dbReference type="GO" id="GO:0030288">
    <property type="term" value="C:outer membrane-bounded periplasmic space"/>
    <property type="evidence" value="ECO:0007669"/>
    <property type="project" value="TreeGrafter"/>
</dbReference>
<organism evidence="8 9">
    <name type="scientific">Xylanibacillus composti</name>
    <dbReference type="NCBI Taxonomy" id="1572762"/>
    <lineage>
        <taxon>Bacteria</taxon>
        <taxon>Bacillati</taxon>
        <taxon>Bacillota</taxon>
        <taxon>Bacilli</taxon>
        <taxon>Bacillales</taxon>
        <taxon>Paenibacillaceae</taxon>
        <taxon>Xylanibacillus</taxon>
    </lineage>
</organism>
<dbReference type="Gene3D" id="2.30.42.10">
    <property type="match status" value="1"/>
</dbReference>
<keyword evidence="9" id="KW-1185">Reference proteome</keyword>
<sequence length="483" mass="53449">MSWKKSFLFILTFSLLMTAVPVAAAENDDIYLEVKELLSALHVNGMDMDEFKSDTIDGLLEELDDPYTEYFTAEEWRSFQSGIEQQYVGVGIRIAQDDKGIYVVEVFEDSPAKKGGMYPGDYIIRVNQESMIGKSLDELTARVMGLENTAVIVTVLRDGEEKDLRMIRKQISVPSVTGGWFERESVGYIKVSSFSLDANLEFARLMEQFEEQGMQALLLDLRDNPGGYLNTAQLLAKHFVKEGILIHTRDRNQEDIPVRIVGGKNMELPVYVLVNEGSASASEVLAGALQDYGVAKVVGTQTFGKGSVQQSFLLSNGGVLKITVEEYFTPNNRQVNHVGITPDYEVHGTASQVMFALRAAGAEELTLRIAQSGWSLNGVSFPERLRVIERDGKLFVQVRTLAAMAGESISWDGKAKEVVFGGGARFASGSEAVVMENGINYVNVEAFGKQFPAFRSWKEQQDWVMHFADHATPSNVGIEDEAA</sequence>
<keyword evidence="4 5" id="KW-0720">Serine protease</keyword>
<comment type="similarity">
    <text evidence="1 5">Belongs to the peptidase S41A family.</text>
</comment>
<dbReference type="InterPro" id="IPR029045">
    <property type="entry name" value="ClpP/crotonase-like_dom_sf"/>
</dbReference>
<dbReference type="GO" id="GO:0006508">
    <property type="term" value="P:proteolysis"/>
    <property type="evidence" value="ECO:0007669"/>
    <property type="project" value="UniProtKB-KW"/>
</dbReference>
<accession>A0A8J4M126</accession>
<keyword evidence="2 5" id="KW-0645">Protease</keyword>
<dbReference type="InterPro" id="IPR004447">
    <property type="entry name" value="Peptidase_S41A"/>
</dbReference>
<dbReference type="GO" id="GO:0007165">
    <property type="term" value="P:signal transduction"/>
    <property type="evidence" value="ECO:0007669"/>
    <property type="project" value="TreeGrafter"/>
</dbReference>
<dbReference type="PROSITE" id="PS50106">
    <property type="entry name" value="PDZ"/>
    <property type="match status" value="1"/>
</dbReference>
<feature type="signal peptide" evidence="6">
    <location>
        <begin position="1"/>
        <end position="24"/>
    </location>
</feature>
<dbReference type="PANTHER" id="PTHR32060">
    <property type="entry name" value="TAIL-SPECIFIC PROTEASE"/>
    <property type="match status" value="1"/>
</dbReference>
<dbReference type="Pfam" id="PF03572">
    <property type="entry name" value="Peptidase_S41"/>
    <property type="match status" value="1"/>
</dbReference>
<evidence type="ECO:0000256" key="6">
    <source>
        <dbReference type="SAM" id="SignalP"/>
    </source>
</evidence>
<evidence type="ECO:0000256" key="5">
    <source>
        <dbReference type="RuleBase" id="RU004404"/>
    </source>
</evidence>
<evidence type="ECO:0000259" key="7">
    <source>
        <dbReference type="PROSITE" id="PS50106"/>
    </source>
</evidence>